<evidence type="ECO:0000313" key="1">
    <source>
        <dbReference type="EMBL" id="KAH6945955.1"/>
    </source>
</evidence>
<evidence type="ECO:0000313" key="2">
    <source>
        <dbReference type="Proteomes" id="UP000821845"/>
    </source>
</evidence>
<organism evidence="1 2">
    <name type="scientific">Hyalomma asiaticum</name>
    <name type="common">Tick</name>
    <dbReference type="NCBI Taxonomy" id="266040"/>
    <lineage>
        <taxon>Eukaryota</taxon>
        <taxon>Metazoa</taxon>
        <taxon>Ecdysozoa</taxon>
        <taxon>Arthropoda</taxon>
        <taxon>Chelicerata</taxon>
        <taxon>Arachnida</taxon>
        <taxon>Acari</taxon>
        <taxon>Parasitiformes</taxon>
        <taxon>Ixodida</taxon>
        <taxon>Ixodoidea</taxon>
        <taxon>Ixodidae</taxon>
        <taxon>Hyalomminae</taxon>
        <taxon>Hyalomma</taxon>
    </lineage>
</organism>
<accession>A0ACB7TG95</accession>
<dbReference type="EMBL" id="CM023481">
    <property type="protein sequence ID" value="KAH6945955.1"/>
    <property type="molecule type" value="Genomic_DNA"/>
</dbReference>
<name>A0ACB7TG95_HYAAI</name>
<keyword evidence="2" id="KW-1185">Reference proteome</keyword>
<sequence>MCHSADDIEDVYAREAERVRVPVTPTSWQPSVNAADADEHLEPLPSGFSHRTPSNNGRGFRSPRYPQRTSAAYDTREGRYYHPVPSERTGYPEQARVSRSLPEKKAAIIRGAQSSRPQAAIAKEFEYSKQTILDYLKEQTWGF</sequence>
<gene>
    <name evidence="1" type="ORF">HPB50_010924</name>
</gene>
<proteinExistence type="predicted"/>
<reference evidence="1" key="1">
    <citation type="submission" date="2020-05" db="EMBL/GenBank/DDBJ databases">
        <title>Large-scale comparative analyses of tick genomes elucidate their genetic diversity and vector capacities.</title>
        <authorList>
            <person name="Jia N."/>
            <person name="Wang J."/>
            <person name="Shi W."/>
            <person name="Du L."/>
            <person name="Sun Y."/>
            <person name="Zhan W."/>
            <person name="Jiang J."/>
            <person name="Wang Q."/>
            <person name="Zhang B."/>
            <person name="Ji P."/>
            <person name="Sakyi L.B."/>
            <person name="Cui X."/>
            <person name="Yuan T."/>
            <person name="Jiang B."/>
            <person name="Yang W."/>
            <person name="Lam T.T.-Y."/>
            <person name="Chang Q."/>
            <person name="Ding S."/>
            <person name="Wang X."/>
            <person name="Zhu J."/>
            <person name="Ruan X."/>
            <person name="Zhao L."/>
            <person name="Wei J."/>
            <person name="Que T."/>
            <person name="Du C."/>
            <person name="Cheng J."/>
            <person name="Dai P."/>
            <person name="Han X."/>
            <person name="Huang E."/>
            <person name="Gao Y."/>
            <person name="Liu J."/>
            <person name="Shao H."/>
            <person name="Ye R."/>
            <person name="Li L."/>
            <person name="Wei W."/>
            <person name="Wang X."/>
            <person name="Wang C."/>
            <person name="Yang T."/>
            <person name="Huo Q."/>
            <person name="Li W."/>
            <person name="Guo W."/>
            <person name="Chen H."/>
            <person name="Zhou L."/>
            <person name="Ni X."/>
            <person name="Tian J."/>
            <person name="Zhou Y."/>
            <person name="Sheng Y."/>
            <person name="Liu T."/>
            <person name="Pan Y."/>
            <person name="Xia L."/>
            <person name="Li J."/>
            <person name="Zhao F."/>
            <person name="Cao W."/>
        </authorList>
    </citation>
    <scope>NUCLEOTIDE SEQUENCE</scope>
    <source>
        <strain evidence="1">Hyas-2018</strain>
    </source>
</reference>
<protein>
    <submittedName>
        <fullName evidence="1">Uncharacterized protein</fullName>
    </submittedName>
</protein>
<comment type="caution">
    <text evidence="1">The sequence shown here is derived from an EMBL/GenBank/DDBJ whole genome shotgun (WGS) entry which is preliminary data.</text>
</comment>
<dbReference type="Proteomes" id="UP000821845">
    <property type="component" value="Chromosome 1"/>
</dbReference>